<proteinExistence type="predicted"/>
<name>M0PGY6_9EURY</name>
<feature type="region of interest" description="Disordered" evidence="1">
    <location>
        <begin position="1"/>
        <end position="24"/>
    </location>
</feature>
<dbReference type="STRING" id="1230454.C461_04467"/>
<dbReference type="EMBL" id="AOJI01000017">
    <property type="protein sequence ID" value="EMA68854.1"/>
    <property type="molecule type" value="Genomic_DNA"/>
</dbReference>
<accession>M0PGY6</accession>
<dbReference type="Proteomes" id="UP000011575">
    <property type="component" value="Unassembled WGS sequence"/>
</dbReference>
<dbReference type="OrthoDB" id="321054at2157"/>
<comment type="caution">
    <text evidence="2">The sequence shown here is derived from an EMBL/GenBank/DDBJ whole genome shotgun (WGS) entry which is preliminary data.</text>
</comment>
<keyword evidence="3" id="KW-1185">Reference proteome</keyword>
<sequence>MSSERVVGAAENVDKRGSSEPEPYEVDVDERRVLYCTCITCKETETLLLEVGDDSPWDHDAMNASHEVEYWREA</sequence>
<reference evidence="2 3" key="1">
    <citation type="journal article" date="2014" name="PLoS Genet.">
        <title>Phylogenetically driven sequencing of extremely halophilic archaea reveals strategies for static and dynamic osmo-response.</title>
        <authorList>
            <person name="Becker E.A."/>
            <person name="Seitzer P.M."/>
            <person name="Tritt A."/>
            <person name="Larsen D."/>
            <person name="Krusor M."/>
            <person name="Yao A.I."/>
            <person name="Wu D."/>
            <person name="Madern D."/>
            <person name="Eisen J.A."/>
            <person name="Darling A.E."/>
            <person name="Facciotti M.T."/>
        </authorList>
    </citation>
    <scope>NUCLEOTIDE SEQUENCE [LARGE SCALE GENOMIC DNA]</scope>
    <source>
        <strain evidence="2 3">JCM 13560</strain>
    </source>
</reference>
<gene>
    <name evidence="2" type="ORF">C461_04467</name>
</gene>
<evidence type="ECO:0000313" key="3">
    <source>
        <dbReference type="Proteomes" id="UP000011575"/>
    </source>
</evidence>
<protein>
    <submittedName>
        <fullName evidence="2">Uncharacterized protein</fullName>
    </submittedName>
</protein>
<evidence type="ECO:0000256" key="1">
    <source>
        <dbReference type="SAM" id="MobiDB-lite"/>
    </source>
</evidence>
<evidence type="ECO:0000313" key="2">
    <source>
        <dbReference type="EMBL" id="EMA68854.1"/>
    </source>
</evidence>
<dbReference type="AlphaFoldDB" id="M0PGY6"/>
<organism evidence="2 3">
    <name type="scientific">Halorubrum aidingense JCM 13560</name>
    <dbReference type="NCBI Taxonomy" id="1230454"/>
    <lineage>
        <taxon>Archaea</taxon>
        <taxon>Methanobacteriati</taxon>
        <taxon>Methanobacteriota</taxon>
        <taxon>Stenosarchaea group</taxon>
        <taxon>Halobacteria</taxon>
        <taxon>Halobacteriales</taxon>
        <taxon>Haloferacaceae</taxon>
        <taxon>Halorubrum</taxon>
    </lineage>
</organism>
<dbReference type="PATRIC" id="fig|1230454.4.peg.915"/>
<dbReference type="RefSeq" id="WP_007998996.1">
    <property type="nucleotide sequence ID" value="NZ_AOJI01000017.1"/>
</dbReference>